<evidence type="ECO:0000313" key="8">
    <source>
        <dbReference type="EMBL" id="MBB5287026.1"/>
    </source>
</evidence>
<dbReference type="EMBL" id="JACHGF010000013">
    <property type="protein sequence ID" value="MBB5287026.1"/>
    <property type="molecule type" value="Genomic_DNA"/>
</dbReference>
<evidence type="ECO:0000259" key="5">
    <source>
        <dbReference type="Pfam" id="PF25919"/>
    </source>
</evidence>
<accession>A0A840TRQ7</accession>
<dbReference type="Proteomes" id="UP000557307">
    <property type="component" value="Unassembled WGS sequence"/>
</dbReference>
<gene>
    <name evidence="8" type="ORF">HNQ92_005188</name>
</gene>
<dbReference type="InterPro" id="IPR051909">
    <property type="entry name" value="MFP_Cation_Efflux"/>
</dbReference>
<feature type="domain" description="CzcB-like C-terminal circularly permuted SH3-like" evidence="7">
    <location>
        <begin position="322"/>
        <end position="381"/>
    </location>
</feature>
<keyword evidence="2" id="KW-0813">Transport</keyword>
<dbReference type="Gene3D" id="2.40.30.170">
    <property type="match status" value="1"/>
</dbReference>
<feature type="domain" description="CusB-like beta-barrel" evidence="6">
    <location>
        <begin position="238"/>
        <end position="312"/>
    </location>
</feature>
<evidence type="ECO:0000259" key="4">
    <source>
        <dbReference type="Pfam" id="PF19335"/>
    </source>
</evidence>
<dbReference type="Pfam" id="PF19335">
    <property type="entry name" value="HMBD"/>
    <property type="match status" value="1"/>
</dbReference>
<dbReference type="InterPro" id="IPR058649">
    <property type="entry name" value="CzcB_C"/>
</dbReference>
<feature type="chain" id="PRO_5033012181" evidence="3">
    <location>
        <begin position="21"/>
        <end position="399"/>
    </location>
</feature>
<evidence type="ECO:0000259" key="7">
    <source>
        <dbReference type="Pfam" id="PF25975"/>
    </source>
</evidence>
<dbReference type="PANTHER" id="PTHR30097">
    <property type="entry name" value="CATION EFFLUX SYSTEM PROTEIN CUSB"/>
    <property type="match status" value="1"/>
</dbReference>
<organism evidence="8 9">
    <name type="scientific">Rhabdobacter roseus</name>
    <dbReference type="NCBI Taxonomy" id="1655419"/>
    <lineage>
        <taxon>Bacteria</taxon>
        <taxon>Pseudomonadati</taxon>
        <taxon>Bacteroidota</taxon>
        <taxon>Cytophagia</taxon>
        <taxon>Cytophagales</taxon>
        <taxon>Cytophagaceae</taxon>
        <taxon>Rhabdobacter</taxon>
    </lineage>
</organism>
<evidence type="ECO:0000313" key="9">
    <source>
        <dbReference type="Proteomes" id="UP000557307"/>
    </source>
</evidence>
<dbReference type="InterPro" id="IPR058792">
    <property type="entry name" value="Beta-barrel_RND_2"/>
</dbReference>
<keyword evidence="3" id="KW-0732">Signal</keyword>
<evidence type="ECO:0000256" key="2">
    <source>
        <dbReference type="ARBA" id="ARBA00022448"/>
    </source>
</evidence>
<dbReference type="Pfam" id="PF25975">
    <property type="entry name" value="CzcB_C"/>
    <property type="match status" value="1"/>
</dbReference>
<dbReference type="GO" id="GO:0030288">
    <property type="term" value="C:outer membrane-bounded periplasmic space"/>
    <property type="evidence" value="ECO:0007669"/>
    <property type="project" value="TreeGrafter"/>
</dbReference>
<keyword evidence="9" id="KW-1185">Reference proteome</keyword>
<name>A0A840TRQ7_9BACT</name>
<dbReference type="PANTHER" id="PTHR30097:SF4">
    <property type="entry name" value="SLR6042 PROTEIN"/>
    <property type="match status" value="1"/>
</dbReference>
<comment type="caution">
    <text evidence="8">The sequence shown here is derived from an EMBL/GenBank/DDBJ whole genome shotgun (WGS) entry which is preliminary data.</text>
</comment>
<comment type="similarity">
    <text evidence="1">Belongs to the membrane fusion protein (MFP) (TC 8.A.1) family.</text>
</comment>
<dbReference type="GO" id="GO:0016020">
    <property type="term" value="C:membrane"/>
    <property type="evidence" value="ECO:0007669"/>
    <property type="project" value="InterPro"/>
</dbReference>
<dbReference type="SUPFAM" id="SSF111369">
    <property type="entry name" value="HlyD-like secretion proteins"/>
    <property type="match status" value="1"/>
</dbReference>
<dbReference type="RefSeq" id="WP_184178720.1">
    <property type="nucleotide sequence ID" value="NZ_JACHGF010000013.1"/>
</dbReference>
<evidence type="ECO:0000256" key="3">
    <source>
        <dbReference type="SAM" id="SignalP"/>
    </source>
</evidence>
<dbReference type="GO" id="GO:0022857">
    <property type="term" value="F:transmembrane transporter activity"/>
    <property type="evidence" value="ECO:0007669"/>
    <property type="project" value="InterPro"/>
</dbReference>
<dbReference type="InterPro" id="IPR045800">
    <property type="entry name" value="HMBD"/>
</dbReference>
<feature type="signal peptide" evidence="3">
    <location>
        <begin position="1"/>
        <end position="20"/>
    </location>
</feature>
<feature type="domain" description="Heavy metal binding" evidence="4">
    <location>
        <begin position="35"/>
        <end position="61"/>
    </location>
</feature>
<dbReference type="Pfam" id="PF25954">
    <property type="entry name" value="Beta-barrel_RND_2"/>
    <property type="match status" value="1"/>
</dbReference>
<dbReference type="NCBIfam" id="TIGR01730">
    <property type="entry name" value="RND_mfp"/>
    <property type="match status" value="1"/>
</dbReference>
<sequence>MKKLPNILILLLIGTSLLFCTEKQEEAAAADGPSYTCPMHPQIVQPAPGTCPICGMDLVPVERNADQASLMLSESQRLLANVTTDTVRTGTFSSSRQLNGRVALDPSQIEYVTSRVPGRIENLYIRETGVSVKKGQILYRIYSEQLASLQQEYLVASAQAGQFPDNDRFQSILEAARQRLQLYDQSPRQIEELRTGRKTNPYVAYPAPASGVVAELFVTEGQYVPEGGSIMRLEGYQNVWIEADVYPSEASLITKGQEVKVQMAGSENETRSMRIEFIEPALQAGSQLLTLRGSLSNAGRQYRPGMQVMVQVPVTSSSAAITLPVDAVIRDGNGAHVWLETEPGIFQARTVRLGAENFNRVEIKEGLKEGEVAVLSGAYLLYSEYVLKKGKVPAGEHNH</sequence>
<dbReference type="InterPro" id="IPR006143">
    <property type="entry name" value="RND_pump_MFP"/>
</dbReference>
<dbReference type="Gene3D" id="2.40.420.20">
    <property type="match status" value="1"/>
</dbReference>
<proteinExistence type="inferred from homology"/>
<dbReference type="GO" id="GO:0046914">
    <property type="term" value="F:transition metal ion binding"/>
    <property type="evidence" value="ECO:0007669"/>
    <property type="project" value="TreeGrafter"/>
</dbReference>
<dbReference type="GO" id="GO:0060003">
    <property type="term" value="P:copper ion export"/>
    <property type="evidence" value="ECO:0007669"/>
    <property type="project" value="TreeGrafter"/>
</dbReference>
<dbReference type="InterPro" id="IPR058790">
    <property type="entry name" value="BSH_CusB"/>
</dbReference>
<reference evidence="8 9" key="1">
    <citation type="submission" date="2020-08" db="EMBL/GenBank/DDBJ databases">
        <title>Genomic Encyclopedia of Type Strains, Phase IV (KMG-IV): sequencing the most valuable type-strain genomes for metagenomic binning, comparative biology and taxonomic classification.</title>
        <authorList>
            <person name="Goeker M."/>
        </authorList>
    </citation>
    <scope>NUCLEOTIDE SEQUENCE [LARGE SCALE GENOMIC DNA]</scope>
    <source>
        <strain evidence="8 9">DSM 105074</strain>
    </source>
</reference>
<dbReference type="GO" id="GO:0015679">
    <property type="term" value="P:plasma membrane copper ion transport"/>
    <property type="evidence" value="ECO:0007669"/>
    <property type="project" value="TreeGrafter"/>
</dbReference>
<dbReference type="Pfam" id="PF25919">
    <property type="entry name" value="BSH_CusB"/>
    <property type="match status" value="1"/>
</dbReference>
<dbReference type="Gene3D" id="2.40.50.100">
    <property type="match status" value="1"/>
</dbReference>
<dbReference type="AlphaFoldDB" id="A0A840TRQ7"/>
<evidence type="ECO:0000256" key="1">
    <source>
        <dbReference type="ARBA" id="ARBA00009477"/>
    </source>
</evidence>
<protein>
    <submittedName>
        <fullName evidence="8">Cu(I)/Ag(I) efflux system membrane fusion protein</fullName>
    </submittedName>
</protein>
<feature type="domain" description="CusB-like barrel-sandwich hybrid" evidence="5">
    <location>
        <begin position="110"/>
        <end position="233"/>
    </location>
</feature>
<evidence type="ECO:0000259" key="6">
    <source>
        <dbReference type="Pfam" id="PF25954"/>
    </source>
</evidence>